<dbReference type="AlphaFoldDB" id="W4QLQ6"/>
<sequence length="293" mass="34330">MDNKIGIFFPALVFSFRDNPINYYSNDFELNISINNKLVVIDGQHRIKAIEKFLEKNQNNNKRERIEETSLTVQIYFGLNIQDEKHLFADINSNSKKVSMSLITKFDNRDVLNVLVTELHNICDALQSAKIEFNKSRLQRPGNDYFSTSSRLKELVSILLFGKKSPNKKDSRNLIAQYDDVLIFLDKLFRELFSSLPPQPGDVLKSILGHYATQQSIGYYIYNSIMLNETDIQWITDWEEEIDALANIDWSIKNPVWKKYLNATRKNTPSEYLQIEEYKADEIYEEIKKQLNY</sequence>
<name>W4QLQ6_9BACI</name>
<dbReference type="Proteomes" id="UP000018895">
    <property type="component" value="Unassembled WGS sequence"/>
</dbReference>
<evidence type="ECO:0008006" key="3">
    <source>
        <dbReference type="Google" id="ProtNLM"/>
    </source>
</evidence>
<dbReference type="NCBIfam" id="TIGR03187">
    <property type="entry name" value="DGQHR"/>
    <property type="match status" value="1"/>
</dbReference>
<keyword evidence="2" id="KW-1185">Reference proteome</keyword>
<proteinExistence type="predicted"/>
<comment type="caution">
    <text evidence="1">The sequence shown here is derived from an EMBL/GenBank/DDBJ whole genome shotgun (WGS) entry which is preliminary data.</text>
</comment>
<dbReference type="CDD" id="cd16414">
    <property type="entry name" value="dndB_like"/>
    <property type="match status" value="1"/>
</dbReference>
<gene>
    <name evidence="1" type="ORF">JCM9152_4615</name>
</gene>
<evidence type="ECO:0000313" key="1">
    <source>
        <dbReference type="EMBL" id="GAE33011.1"/>
    </source>
</evidence>
<dbReference type="InterPro" id="IPR017642">
    <property type="entry name" value="DNA_S_mod_DndB"/>
</dbReference>
<organism evidence="1 2">
    <name type="scientific">Halalkalibacter hemicellulosilyticusJCM 9152</name>
    <dbReference type="NCBI Taxonomy" id="1236971"/>
    <lineage>
        <taxon>Bacteria</taxon>
        <taxon>Bacillati</taxon>
        <taxon>Bacillota</taxon>
        <taxon>Bacilli</taxon>
        <taxon>Bacillales</taxon>
        <taxon>Bacillaceae</taxon>
        <taxon>Halalkalibacter</taxon>
    </lineage>
</organism>
<evidence type="ECO:0000313" key="2">
    <source>
        <dbReference type="Proteomes" id="UP000018895"/>
    </source>
</evidence>
<protein>
    <recommendedName>
        <fullName evidence="3">DGQHR domain-containing protein</fullName>
    </recommendedName>
</protein>
<dbReference type="Pfam" id="PF14072">
    <property type="entry name" value="DndB"/>
    <property type="match status" value="1"/>
</dbReference>
<reference evidence="1" key="1">
    <citation type="journal article" date="2014" name="Genome Announc.">
        <title>Draft Genome Sequences of Three Alkaliphilic Bacillus Strains, Bacillus wakoensis JCM 9140T, Bacillus akibai JCM 9157T, and Bacillus hemicellulosilyticus JCM 9152T.</title>
        <authorList>
            <person name="Yuki M."/>
            <person name="Oshima K."/>
            <person name="Suda W."/>
            <person name="Oshida Y."/>
            <person name="Kitamura K."/>
            <person name="Iida T."/>
            <person name="Hattori M."/>
            <person name="Ohkuma M."/>
        </authorList>
    </citation>
    <scope>NUCLEOTIDE SEQUENCE [LARGE SCALE GENOMIC DNA]</scope>
    <source>
        <strain evidence="1">JCM 9152</strain>
    </source>
</reference>
<dbReference type="EMBL" id="BAUU01000089">
    <property type="protein sequence ID" value="GAE33011.1"/>
    <property type="molecule type" value="Genomic_DNA"/>
</dbReference>
<dbReference type="InterPro" id="IPR017601">
    <property type="entry name" value="DGQHR-contain_dom"/>
</dbReference>
<accession>W4QLQ6</accession>